<evidence type="ECO:0000313" key="2">
    <source>
        <dbReference type="Proteomes" id="UP001165064"/>
    </source>
</evidence>
<evidence type="ECO:0000313" key="1">
    <source>
        <dbReference type="EMBL" id="GME89025.1"/>
    </source>
</evidence>
<dbReference type="Proteomes" id="UP001165064">
    <property type="component" value="Unassembled WGS sequence"/>
</dbReference>
<dbReference type="EMBL" id="BSXS01007498">
    <property type="protein sequence ID" value="GME89025.1"/>
    <property type="molecule type" value="Genomic_DNA"/>
</dbReference>
<keyword evidence="2" id="KW-1185">Reference proteome</keyword>
<accession>A0ACB5THV7</accession>
<comment type="caution">
    <text evidence="1">The sequence shown here is derived from an EMBL/GenBank/DDBJ whole genome shotgun (WGS) entry which is preliminary data.</text>
</comment>
<proteinExistence type="predicted"/>
<reference evidence="1" key="1">
    <citation type="submission" date="2023-04" db="EMBL/GenBank/DDBJ databases">
        <title>Ambrosiozyma monospora NBRC 10751.</title>
        <authorList>
            <person name="Ichikawa N."/>
            <person name="Sato H."/>
            <person name="Tonouchi N."/>
        </authorList>
    </citation>
    <scope>NUCLEOTIDE SEQUENCE</scope>
    <source>
        <strain evidence="1">NBRC 10751</strain>
    </source>
</reference>
<organism evidence="1 2">
    <name type="scientific">Ambrosiozyma monospora</name>
    <name type="common">Yeast</name>
    <name type="synonym">Endomycopsis monosporus</name>
    <dbReference type="NCBI Taxonomy" id="43982"/>
    <lineage>
        <taxon>Eukaryota</taxon>
        <taxon>Fungi</taxon>
        <taxon>Dikarya</taxon>
        <taxon>Ascomycota</taxon>
        <taxon>Saccharomycotina</taxon>
        <taxon>Pichiomycetes</taxon>
        <taxon>Pichiales</taxon>
        <taxon>Pichiaceae</taxon>
        <taxon>Ambrosiozyma</taxon>
    </lineage>
</organism>
<sequence>MPKSTPDAINNELKAWAARGVESHFKHPIKGNDWVSVDQKIPSLLSPIVGALENEVACMGTLTMNLNSLLTSFYKPTEKRFKIMFDKGAFPSDYYAMLNQVRLHGFDENALIQIGPKEGETYVKTEDILKAIEENGDSIAVVCFPGIQYYTGQFFNIEKITAKAHSKGCLVGWDLAHAAGNVELKLHDWNVDFAAWCHYKYLNSGPGAIGGFFINEKYTKDEDWKPRLAGWWGNNAEDRFKMLEQFDPIPSALGFRQSNPSVFDVVSLQSSLETFQKCGGIKKLREKSIKLTNYAEKILHESPYYKTIEESKTTKSPHFIILTPENPDERGAQLSLLFKPHNDDASKDTMEQVFKYLNDHGVICDERRPNVIRLGPTPSYNTFTNCFDCVTLINEALAQLS</sequence>
<gene>
    <name evidence="1" type="ORF">Amon02_000842400</name>
</gene>
<name>A0ACB5THV7_AMBMO</name>
<protein>
    <submittedName>
        <fullName evidence="1">Unnamed protein product</fullName>
    </submittedName>
</protein>